<evidence type="ECO:0000259" key="6">
    <source>
        <dbReference type="Pfam" id="PF01523"/>
    </source>
</evidence>
<feature type="domain" description="Metalloprotease TldD/E N-terminal" evidence="6">
    <location>
        <begin position="88"/>
        <end position="152"/>
    </location>
</feature>
<dbReference type="GO" id="GO:0006508">
    <property type="term" value="P:proteolysis"/>
    <property type="evidence" value="ECO:0007669"/>
    <property type="project" value="UniProtKB-KW"/>
</dbReference>
<name>Q0RBG6_FRAAA</name>
<evidence type="ECO:0000313" key="8">
    <source>
        <dbReference type="EMBL" id="CAJ65220.1"/>
    </source>
</evidence>
<keyword evidence="4" id="KW-0482">Metalloprotease</keyword>
<dbReference type="AlphaFoldDB" id="Q0RBG6"/>
<dbReference type="STRING" id="326424.FRAAL6597"/>
<evidence type="ECO:0000256" key="5">
    <source>
        <dbReference type="SAM" id="MobiDB-lite"/>
    </source>
</evidence>
<dbReference type="KEGG" id="fal:FRAAL6597"/>
<dbReference type="GO" id="GO:0005829">
    <property type="term" value="C:cytosol"/>
    <property type="evidence" value="ECO:0007669"/>
    <property type="project" value="TreeGrafter"/>
</dbReference>
<gene>
    <name evidence="8" type="ordered locus">FRAAL6597</name>
</gene>
<evidence type="ECO:0000313" key="9">
    <source>
        <dbReference type="Proteomes" id="UP000000657"/>
    </source>
</evidence>
<dbReference type="EMBL" id="CT573213">
    <property type="protein sequence ID" value="CAJ65220.1"/>
    <property type="molecule type" value="Genomic_DNA"/>
</dbReference>
<sequence length="564" mass="59979">MVIEARPRAALGHGVSMVGAATAPPTRVGAPPGAGAGQDRDMATPVHQDPAASGLPAHEIDAEFLALPRPALADAALQTARDLGATHADIRIERLRDSSLSFRDAALESRHEGATVGLAVRVVHGGTWGFAAGVDLTPDEAVRLAREAVEMARVAAPLNSEPVELAPEPAHADAVWVSAYAADPFAIDARERIERVGGLCRTLFAAQDVDHVEGRFEAVMENKYYADLAGTSTTQQRVRVLSQIEATRVDPGGGFETMRTIAPPVGRGWEWMVAGPAAGCWDWDGEIALIPGLLAEKAKASSVEPGPYDLVIDPSNLWLTIHESVGHATELDRALGYEAAYAGTSFATLDQLGALRYGSPAMTVTGDRTALHGLATIGYDDEGVQTRRFDIVRDGTLVGYQLDRAMAARNANVLGVERSNGCAFADSPGHVPIQRMANVSLLPAPGGPSTEELISRVDRGIYIVGDKSWSIDMQRYNFQFTGQRFYEIRSGRIVGQLRDVAYQATTTDFWGSLEAVGGPQTYLLGGAFNCGKGQPGQVAAVSHGSPATLFRGVNVLNTRREAGR</sequence>
<feature type="domain" description="Metalloprotease TldD/E C-terminal" evidence="7">
    <location>
        <begin position="306"/>
        <end position="555"/>
    </location>
</feature>
<keyword evidence="2" id="KW-0645">Protease</keyword>
<dbReference type="Pfam" id="PF19289">
    <property type="entry name" value="PmbA_TldD_3rd"/>
    <property type="match status" value="1"/>
</dbReference>
<reference evidence="8 9" key="1">
    <citation type="journal article" date="2007" name="Genome Res.">
        <title>Genome characteristics of facultatively symbiotic Frankia sp. strains reflect host range and host plant biogeography.</title>
        <authorList>
            <person name="Normand P."/>
            <person name="Lapierre P."/>
            <person name="Tisa L.S."/>
            <person name="Gogarten J.P."/>
            <person name="Alloisio N."/>
            <person name="Bagnarol E."/>
            <person name="Bassi C.A."/>
            <person name="Berry A.M."/>
            <person name="Bickhart D.M."/>
            <person name="Choisne N."/>
            <person name="Couloux A."/>
            <person name="Cournoyer B."/>
            <person name="Cruveiller S."/>
            <person name="Daubin V."/>
            <person name="Demange N."/>
            <person name="Francino M.P."/>
            <person name="Goltsman E."/>
            <person name="Huang Y."/>
            <person name="Kopp O.R."/>
            <person name="Labarre L."/>
            <person name="Lapidus A."/>
            <person name="Lavire C."/>
            <person name="Marechal J."/>
            <person name="Martinez M."/>
            <person name="Mastronunzio J.E."/>
            <person name="Mullin B.C."/>
            <person name="Niemann J."/>
            <person name="Pujic P."/>
            <person name="Rawnsley T."/>
            <person name="Rouy Z."/>
            <person name="Schenowitz C."/>
            <person name="Sellstedt A."/>
            <person name="Tavares F."/>
            <person name="Tomkins J.P."/>
            <person name="Vallenet D."/>
            <person name="Valverde C."/>
            <person name="Wall L.G."/>
            <person name="Wang Y."/>
            <person name="Medigue C."/>
            <person name="Benson D.R."/>
        </authorList>
    </citation>
    <scope>NUCLEOTIDE SEQUENCE [LARGE SCALE GENOMIC DNA]</scope>
    <source>
        <strain evidence="9">DSM 45986 / CECT 9034 / ACN14a</strain>
    </source>
</reference>
<evidence type="ECO:0000256" key="2">
    <source>
        <dbReference type="ARBA" id="ARBA00022670"/>
    </source>
</evidence>
<dbReference type="PANTHER" id="PTHR30624">
    <property type="entry name" value="UNCHARACTERIZED PROTEIN TLDD AND PMBA"/>
    <property type="match status" value="1"/>
</dbReference>
<dbReference type="SUPFAM" id="SSF111283">
    <property type="entry name" value="Putative modulator of DNA gyrase, PmbA/TldD"/>
    <property type="match status" value="1"/>
</dbReference>
<proteinExistence type="inferred from homology"/>
<dbReference type="InterPro" id="IPR002510">
    <property type="entry name" value="Metalloprtase-TldD/E_N"/>
</dbReference>
<dbReference type="InterPro" id="IPR045569">
    <property type="entry name" value="Metalloprtase-TldD/E_C"/>
</dbReference>
<keyword evidence="3" id="KW-0378">Hydrolase</keyword>
<evidence type="ECO:0000259" key="7">
    <source>
        <dbReference type="Pfam" id="PF19289"/>
    </source>
</evidence>
<protein>
    <submittedName>
        <fullName evidence="8">Uncharacterized protein</fullName>
    </submittedName>
</protein>
<dbReference type="Pfam" id="PF01523">
    <property type="entry name" value="PmbA_TldD_1st"/>
    <property type="match status" value="1"/>
</dbReference>
<dbReference type="Gene3D" id="3.30.2290.10">
    <property type="entry name" value="PmbA/TldD superfamily"/>
    <property type="match status" value="1"/>
</dbReference>
<accession>Q0RBG6</accession>
<dbReference type="InterPro" id="IPR036059">
    <property type="entry name" value="TldD/PmbA_sf"/>
</dbReference>
<evidence type="ECO:0000256" key="1">
    <source>
        <dbReference type="ARBA" id="ARBA00005836"/>
    </source>
</evidence>
<dbReference type="FunFam" id="3.30.2290.10:FF:000003">
    <property type="entry name" value="Zinc-dependent protease, TldD/PmbA family"/>
    <property type="match status" value="1"/>
</dbReference>
<evidence type="ECO:0000256" key="3">
    <source>
        <dbReference type="ARBA" id="ARBA00022801"/>
    </source>
</evidence>
<dbReference type="GO" id="GO:0008237">
    <property type="term" value="F:metallopeptidase activity"/>
    <property type="evidence" value="ECO:0007669"/>
    <property type="project" value="UniProtKB-KW"/>
</dbReference>
<organism evidence="8 9">
    <name type="scientific">Frankia alni (strain DSM 45986 / CECT 9034 / ACN14a)</name>
    <dbReference type="NCBI Taxonomy" id="326424"/>
    <lineage>
        <taxon>Bacteria</taxon>
        <taxon>Bacillati</taxon>
        <taxon>Actinomycetota</taxon>
        <taxon>Actinomycetes</taxon>
        <taxon>Frankiales</taxon>
        <taxon>Frankiaceae</taxon>
        <taxon>Frankia</taxon>
    </lineage>
</organism>
<dbReference type="eggNOG" id="COG0312">
    <property type="taxonomic scope" value="Bacteria"/>
</dbReference>
<dbReference type="HOGENOM" id="CLU_026425_1_2_11"/>
<comment type="similarity">
    <text evidence="1">Belongs to the peptidase U62 family.</text>
</comment>
<evidence type="ECO:0000256" key="4">
    <source>
        <dbReference type="ARBA" id="ARBA00023049"/>
    </source>
</evidence>
<feature type="region of interest" description="Disordered" evidence="5">
    <location>
        <begin position="21"/>
        <end position="53"/>
    </location>
</feature>
<dbReference type="PANTHER" id="PTHR30624:SF10">
    <property type="entry name" value="CONSERVED PROTEIN"/>
    <property type="match status" value="1"/>
</dbReference>
<dbReference type="Proteomes" id="UP000000657">
    <property type="component" value="Chromosome"/>
</dbReference>
<dbReference type="InterPro" id="IPR051463">
    <property type="entry name" value="Peptidase_U62_metallo"/>
</dbReference>
<dbReference type="InterPro" id="IPR035068">
    <property type="entry name" value="TldD/PmbA_N"/>
</dbReference>
<keyword evidence="9" id="KW-1185">Reference proteome</keyword>